<organism evidence="1 2">
    <name type="scientific">Auriscalpium vulgare</name>
    <dbReference type="NCBI Taxonomy" id="40419"/>
    <lineage>
        <taxon>Eukaryota</taxon>
        <taxon>Fungi</taxon>
        <taxon>Dikarya</taxon>
        <taxon>Basidiomycota</taxon>
        <taxon>Agaricomycotina</taxon>
        <taxon>Agaricomycetes</taxon>
        <taxon>Russulales</taxon>
        <taxon>Auriscalpiaceae</taxon>
        <taxon>Auriscalpium</taxon>
    </lineage>
</organism>
<gene>
    <name evidence="1" type="ORF">FA95DRAFT_1559211</name>
</gene>
<sequence length="394" mass="43750">MGTLENAVSTDATDPQEEPLSAYEHGGFHPARVDDLLSSGRYRLKRKLGWGMYSIVWLARDEQMKRYVAIKILSARSTRATPELAILSKVANSSEEHPGRMHVTVMLDSFSHTGPNGTHDCFVFEVLGPTVLQLSGRDTDSCLPLMPIREISRQLFSGLDYLHSVCGVVHTDLKLSNIMAALDDVESTVQDDLRSNPPEELVDAATSNTVVRYKSQPIAASDGLVMKIADFGVANMISDHFMEMVQPAALRAPEVILGAPWNEKVDIWSVGCLIYELANGRALFGPWPTEGFPWEAMHLLDIQALFGPFPIDLVRRGSRSKNYFDMSNGTLLPTNPRIELPSIALDEHLQSVLSHAEERDDIEALCAFLERVLSVLPERRSSAKELAEHSWTNI</sequence>
<keyword evidence="2" id="KW-1185">Reference proteome</keyword>
<proteinExistence type="predicted"/>
<comment type="caution">
    <text evidence="1">The sequence shown here is derived from an EMBL/GenBank/DDBJ whole genome shotgun (WGS) entry which is preliminary data.</text>
</comment>
<name>A0ACB8RTC2_9AGAM</name>
<evidence type="ECO:0000313" key="1">
    <source>
        <dbReference type="EMBL" id="KAI0047368.1"/>
    </source>
</evidence>
<evidence type="ECO:0000313" key="2">
    <source>
        <dbReference type="Proteomes" id="UP000814033"/>
    </source>
</evidence>
<protein>
    <submittedName>
        <fullName evidence="1">Kinase-like protein</fullName>
    </submittedName>
</protein>
<accession>A0ACB8RTC2</accession>
<dbReference type="Proteomes" id="UP000814033">
    <property type="component" value="Unassembled WGS sequence"/>
</dbReference>
<dbReference type="EMBL" id="MU275906">
    <property type="protein sequence ID" value="KAI0047368.1"/>
    <property type="molecule type" value="Genomic_DNA"/>
</dbReference>
<reference evidence="1" key="1">
    <citation type="submission" date="2021-02" db="EMBL/GenBank/DDBJ databases">
        <authorList>
            <consortium name="DOE Joint Genome Institute"/>
            <person name="Ahrendt S."/>
            <person name="Looney B.P."/>
            <person name="Miyauchi S."/>
            <person name="Morin E."/>
            <person name="Drula E."/>
            <person name="Courty P.E."/>
            <person name="Chicoki N."/>
            <person name="Fauchery L."/>
            <person name="Kohler A."/>
            <person name="Kuo A."/>
            <person name="Labutti K."/>
            <person name="Pangilinan J."/>
            <person name="Lipzen A."/>
            <person name="Riley R."/>
            <person name="Andreopoulos W."/>
            <person name="He G."/>
            <person name="Johnson J."/>
            <person name="Barry K.W."/>
            <person name="Grigoriev I.V."/>
            <person name="Nagy L."/>
            <person name="Hibbett D."/>
            <person name="Henrissat B."/>
            <person name="Matheny P.B."/>
            <person name="Labbe J."/>
            <person name="Martin F."/>
        </authorList>
    </citation>
    <scope>NUCLEOTIDE SEQUENCE</scope>
    <source>
        <strain evidence="1">FP105234-sp</strain>
    </source>
</reference>
<reference evidence="1" key="2">
    <citation type="journal article" date="2022" name="New Phytol.">
        <title>Evolutionary transition to the ectomycorrhizal habit in the genomes of a hyperdiverse lineage of mushroom-forming fungi.</title>
        <authorList>
            <person name="Looney B."/>
            <person name="Miyauchi S."/>
            <person name="Morin E."/>
            <person name="Drula E."/>
            <person name="Courty P.E."/>
            <person name="Kohler A."/>
            <person name="Kuo A."/>
            <person name="LaButti K."/>
            <person name="Pangilinan J."/>
            <person name="Lipzen A."/>
            <person name="Riley R."/>
            <person name="Andreopoulos W."/>
            <person name="He G."/>
            <person name="Johnson J."/>
            <person name="Nolan M."/>
            <person name="Tritt A."/>
            <person name="Barry K.W."/>
            <person name="Grigoriev I.V."/>
            <person name="Nagy L.G."/>
            <person name="Hibbett D."/>
            <person name="Henrissat B."/>
            <person name="Matheny P.B."/>
            <person name="Labbe J."/>
            <person name="Martin F.M."/>
        </authorList>
    </citation>
    <scope>NUCLEOTIDE SEQUENCE</scope>
    <source>
        <strain evidence="1">FP105234-sp</strain>
    </source>
</reference>